<dbReference type="PROSITE" id="PS50158">
    <property type="entry name" value="ZF_CCHC"/>
    <property type="match status" value="2"/>
</dbReference>
<dbReference type="AlphaFoldDB" id="A0A7J6RI67"/>
<keyword evidence="1" id="KW-0863">Zinc-finger</keyword>
<sequence>GSQETLPEFMRKLQSAFFNVEVETGQKMVDSTKLTRLRGALPEVDVQFLRSRFPRDLTFDQLVTRVGEYFSNDLDKKSYETFARSYAQLWPTDVSGGYSHANLSVANTQPKRGCWRCNVPGHTAAKCRAPLTKVVSGRCYKCGYSNHSSNDCKADPKKLNCARCHKKGHVASVCRTDWNKINAKTDDKAALPQPPPQPVGEYVTKMQYTTEPSATNSGQQANVVNAESVGTDASTK</sequence>
<comment type="caution">
    <text evidence="4">The sequence shown here is derived from an EMBL/GenBank/DDBJ whole genome shotgun (WGS) entry which is preliminary data.</text>
</comment>
<dbReference type="InterPro" id="IPR001878">
    <property type="entry name" value="Znf_CCHC"/>
</dbReference>
<dbReference type="GO" id="GO:0003676">
    <property type="term" value="F:nucleic acid binding"/>
    <property type="evidence" value="ECO:0007669"/>
    <property type="project" value="InterPro"/>
</dbReference>
<evidence type="ECO:0000256" key="2">
    <source>
        <dbReference type="SAM" id="MobiDB-lite"/>
    </source>
</evidence>
<feature type="region of interest" description="Disordered" evidence="2">
    <location>
        <begin position="185"/>
        <end position="236"/>
    </location>
</feature>
<evidence type="ECO:0000313" key="5">
    <source>
        <dbReference type="Proteomes" id="UP000574390"/>
    </source>
</evidence>
<dbReference type="EMBL" id="JABANM010021986">
    <property type="protein sequence ID" value="KAF4720315.1"/>
    <property type="molecule type" value="Genomic_DNA"/>
</dbReference>
<keyword evidence="1" id="KW-0862">Zinc</keyword>
<organism evidence="4 5">
    <name type="scientific">Perkinsus olseni</name>
    <name type="common">Perkinsus atlanticus</name>
    <dbReference type="NCBI Taxonomy" id="32597"/>
    <lineage>
        <taxon>Eukaryota</taxon>
        <taxon>Sar</taxon>
        <taxon>Alveolata</taxon>
        <taxon>Perkinsozoa</taxon>
        <taxon>Perkinsea</taxon>
        <taxon>Perkinsida</taxon>
        <taxon>Perkinsidae</taxon>
        <taxon>Perkinsus</taxon>
    </lineage>
</organism>
<gene>
    <name evidence="4" type="ORF">FOZ62_014662</name>
</gene>
<evidence type="ECO:0000259" key="3">
    <source>
        <dbReference type="PROSITE" id="PS50158"/>
    </source>
</evidence>
<dbReference type="SMART" id="SM00343">
    <property type="entry name" value="ZnF_C2HC"/>
    <property type="match status" value="3"/>
</dbReference>
<dbReference type="SUPFAM" id="SSF57756">
    <property type="entry name" value="Retrovirus zinc finger-like domains"/>
    <property type="match status" value="1"/>
</dbReference>
<feature type="non-terminal residue" evidence="4">
    <location>
        <position position="236"/>
    </location>
</feature>
<dbReference type="InterPro" id="IPR036875">
    <property type="entry name" value="Znf_CCHC_sf"/>
</dbReference>
<evidence type="ECO:0000256" key="1">
    <source>
        <dbReference type="PROSITE-ProRule" id="PRU00047"/>
    </source>
</evidence>
<dbReference type="Proteomes" id="UP000574390">
    <property type="component" value="Unassembled WGS sequence"/>
</dbReference>
<evidence type="ECO:0000313" key="4">
    <source>
        <dbReference type="EMBL" id="KAF4720315.1"/>
    </source>
</evidence>
<reference evidence="4 5" key="1">
    <citation type="submission" date="2020-04" db="EMBL/GenBank/DDBJ databases">
        <title>Perkinsus olseni comparative genomics.</title>
        <authorList>
            <person name="Bogema D.R."/>
        </authorList>
    </citation>
    <scope>NUCLEOTIDE SEQUENCE [LARGE SCALE GENOMIC DNA]</scope>
    <source>
        <strain evidence="4">ATCC PRA-205</strain>
    </source>
</reference>
<accession>A0A7J6RI67</accession>
<name>A0A7J6RI67_PEROL</name>
<keyword evidence="1" id="KW-0479">Metal-binding</keyword>
<feature type="non-terminal residue" evidence="4">
    <location>
        <position position="1"/>
    </location>
</feature>
<feature type="compositionally biased region" description="Polar residues" evidence="2">
    <location>
        <begin position="206"/>
        <end position="225"/>
    </location>
</feature>
<dbReference type="Gene3D" id="4.10.60.10">
    <property type="entry name" value="Zinc finger, CCHC-type"/>
    <property type="match status" value="1"/>
</dbReference>
<dbReference type="GO" id="GO:0008270">
    <property type="term" value="F:zinc ion binding"/>
    <property type="evidence" value="ECO:0007669"/>
    <property type="project" value="UniProtKB-KW"/>
</dbReference>
<feature type="domain" description="CCHC-type" evidence="3">
    <location>
        <begin position="114"/>
        <end position="128"/>
    </location>
</feature>
<protein>
    <recommendedName>
        <fullName evidence="3">CCHC-type domain-containing protein</fullName>
    </recommendedName>
</protein>
<feature type="domain" description="CCHC-type" evidence="3">
    <location>
        <begin position="138"/>
        <end position="153"/>
    </location>
</feature>
<proteinExistence type="predicted"/>